<organism evidence="1 2">
    <name type="scientific">Paraglaciecola mesophila</name>
    <dbReference type="NCBI Taxonomy" id="197222"/>
    <lineage>
        <taxon>Bacteria</taxon>
        <taxon>Pseudomonadati</taxon>
        <taxon>Pseudomonadota</taxon>
        <taxon>Gammaproteobacteria</taxon>
        <taxon>Alteromonadales</taxon>
        <taxon>Alteromonadaceae</taxon>
        <taxon>Paraglaciecola</taxon>
    </lineage>
</organism>
<dbReference type="EMBL" id="CP047656">
    <property type="protein sequence ID" value="QHJ13098.1"/>
    <property type="molecule type" value="Genomic_DNA"/>
</dbReference>
<name>A0A857JP03_9ALTE</name>
<evidence type="ECO:0000313" key="1">
    <source>
        <dbReference type="EMBL" id="QHJ13098.1"/>
    </source>
</evidence>
<dbReference type="AlphaFoldDB" id="A0A857JP03"/>
<dbReference type="KEGG" id="pmes:FX988_03356"/>
<reference evidence="1 2" key="1">
    <citation type="submission" date="2019-12" db="EMBL/GenBank/DDBJ databases">
        <title>Genome sequencing and assembly of endphytes of Porphyra tenera.</title>
        <authorList>
            <person name="Park J.M."/>
            <person name="Shin R."/>
            <person name="Jo S.H."/>
        </authorList>
    </citation>
    <scope>NUCLEOTIDE SEQUENCE [LARGE SCALE GENOMIC DNA]</scope>
    <source>
        <strain evidence="1 2">GPM4</strain>
    </source>
</reference>
<dbReference type="Proteomes" id="UP000464524">
    <property type="component" value="Chromosome"/>
</dbReference>
<gene>
    <name evidence="1" type="ORF">FX988_03356</name>
</gene>
<keyword evidence="2" id="KW-1185">Reference proteome</keyword>
<evidence type="ECO:0000313" key="2">
    <source>
        <dbReference type="Proteomes" id="UP000464524"/>
    </source>
</evidence>
<accession>A0A857JP03</accession>
<sequence>MACYQTPKQSSSEGYNYSQILAIMIETPSPKLLDDKSTRRDHNDSIYQQGNTPCYVLYLGAYY</sequence>
<proteinExistence type="predicted"/>
<protein>
    <submittedName>
        <fullName evidence="1">Uncharacterized protein</fullName>
    </submittedName>
</protein>